<comment type="caution">
    <text evidence="3">The sequence shown here is derived from an EMBL/GenBank/DDBJ whole genome shotgun (WGS) entry which is preliminary data.</text>
</comment>
<evidence type="ECO:0000313" key="4">
    <source>
        <dbReference type="Proteomes" id="UP000692954"/>
    </source>
</evidence>
<dbReference type="EMBL" id="CAJJDN010000006">
    <property type="protein sequence ID" value="CAD8052630.1"/>
    <property type="molecule type" value="Genomic_DNA"/>
</dbReference>
<dbReference type="FunFam" id="1.10.472.10:FF:000057">
    <property type="entry name" value="Cyclin N-terminal domain containing 2"/>
    <property type="match status" value="1"/>
</dbReference>
<protein>
    <recommendedName>
        <fullName evidence="2">Cyclin-like domain-containing protein</fullName>
    </recommendedName>
</protein>
<dbReference type="PANTHER" id="PTHR10177">
    <property type="entry name" value="CYCLINS"/>
    <property type="match status" value="1"/>
</dbReference>
<keyword evidence="1" id="KW-0195">Cyclin</keyword>
<dbReference type="OrthoDB" id="5590282at2759"/>
<reference evidence="3" key="1">
    <citation type="submission" date="2021-01" db="EMBL/GenBank/DDBJ databases">
        <authorList>
            <consortium name="Genoscope - CEA"/>
            <person name="William W."/>
        </authorList>
    </citation>
    <scope>NUCLEOTIDE SEQUENCE</scope>
</reference>
<proteinExistence type="inferred from homology"/>
<dbReference type="InterPro" id="IPR039361">
    <property type="entry name" value="Cyclin"/>
</dbReference>
<comment type="similarity">
    <text evidence="1">Belongs to the cyclin family.</text>
</comment>
<dbReference type="SMART" id="SM00385">
    <property type="entry name" value="CYCLIN"/>
    <property type="match status" value="1"/>
</dbReference>
<organism evidence="3 4">
    <name type="scientific">Paramecium sonneborni</name>
    <dbReference type="NCBI Taxonomy" id="65129"/>
    <lineage>
        <taxon>Eukaryota</taxon>
        <taxon>Sar</taxon>
        <taxon>Alveolata</taxon>
        <taxon>Ciliophora</taxon>
        <taxon>Intramacronucleata</taxon>
        <taxon>Oligohymenophorea</taxon>
        <taxon>Peniculida</taxon>
        <taxon>Parameciidae</taxon>
        <taxon>Paramecium</taxon>
    </lineage>
</organism>
<feature type="domain" description="Cyclin-like" evidence="2">
    <location>
        <begin position="343"/>
        <end position="427"/>
    </location>
</feature>
<dbReference type="Pfam" id="PF00134">
    <property type="entry name" value="Cyclin_N"/>
    <property type="match status" value="1"/>
</dbReference>
<dbReference type="InterPro" id="IPR013763">
    <property type="entry name" value="Cyclin-like_dom"/>
</dbReference>
<dbReference type="FunFam" id="1.10.472.10:FF:000281">
    <property type="entry name" value="Cyclin, putative"/>
    <property type="match status" value="1"/>
</dbReference>
<evidence type="ECO:0000313" key="3">
    <source>
        <dbReference type="EMBL" id="CAD8052630.1"/>
    </source>
</evidence>
<dbReference type="InterPro" id="IPR006671">
    <property type="entry name" value="Cyclin_N"/>
</dbReference>
<gene>
    <name evidence="3" type="ORF">PSON_ATCC_30995.1.T0060552</name>
</gene>
<name>A0A8S1KA84_9CILI</name>
<accession>A0A8S1KA84</accession>
<evidence type="ECO:0000256" key="1">
    <source>
        <dbReference type="RuleBase" id="RU000383"/>
    </source>
</evidence>
<dbReference type="AlphaFoldDB" id="A0A8S1KA84"/>
<evidence type="ECO:0000259" key="2">
    <source>
        <dbReference type="SMART" id="SM00385"/>
    </source>
</evidence>
<dbReference type="Proteomes" id="UP000692954">
    <property type="component" value="Unassembled WGS sequence"/>
</dbReference>
<keyword evidence="4" id="KW-1185">Reference proteome</keyword>
<sequence>MNLQWNPYFNPKENVQQLNNLSFMRFDENLQQPLYNKQIQFHKKIQIQPTFQPDNIKYKRNKKQSSCVPFQLNVPQQTSNQTLTKVAQLSLKPIFSKPKCIENNTQNENLKGSAIWERKDFQNQQITFESFLKEQNLSRNNSIEHNNNNKSLFKKNHRQYSHVVQGNSGAYFMISNIPQNNTNTNTTNSYYSNCENCNSQREERKIEKINVPKFFIPEDNSNLFSERTIKKQSPNNLIKHKKNTRCISMGEQKQIGLTLECDESSITILSDNANTLLPNPTNSKNNNISQNENTINQTSQIGGFSQETLQVLMLQEIEYAPNSDYLQSIQTQITPLMRAILMDWMIEVCSVYLMKRDTYYLAIAYVDSYLSKKIITKPELQLLGTASMLIASKMEEVEAKNPKDFEKASNYGYSLNKIYEMEKEICRILQWHLNVPTINLWIEFYTNQWDNFIIDDIHKKFRANNNSSFKIMLKLQGYIDCCYLDIETLSYKSRKIVASFMYLVLALEYEQFTKEYIYYEIPKTSKFILVDSQKSFNKIFTEFAQISFGFNLVDLIDSIKYASKFIMLDFKYSDTIQDKINIQRHEDLLIYQKYNQTGLSFIRYKLQK</sequence>